<proteinExistence type="predicted"/>
<keyword evidence="2" id="KW-1185">Reference proteome</keyword>
<gene>
    <name evidence="1" type="ORF">FGK64_20030</name>
</gene>
<accession>A0ABY2X267</accession>
<reference evidence="1 2" key="1">
    <citation type="submission" date="2019-05" db="EMBL/GenBank/DDBJ databases">
        <title>Marivita sp. nov. isolated from sea sediment.</title>
        <authorList>
            <person name="Kim W."/>
        </authorList>
    </citation>
    <scope>NUCLEOTIDE SEQUENCE [LARGE SCALE GENOMIC DNA]</scope>
    <source>
        <strain evidence="1 2">CAU 1492</strain>
    </source>
</reference>
<evidence type="ECO:0000313" key="1">
    <source>
        <dbReference type="EMBL" id="TMV09374.1"/>
    </source>
</evidence>
<comment type="caution">
    <text evidence="1">The sequence shown here is derived from an EMBL/GenBank/DDBJ whole genome shotgun (WGS) entry which is preliminary data.</text>
</comment>
<dbReference type="EMBL" id="VCPC01000005">
    <property type="protein sequence ID" value="TMV09374.1"/>
    <property type="molecule type" value="Genomic_DNA"/>
</dbReference>
<organism evidence="1 2">
    <name type="scientific">Arenibacterium halophilum</name>
    <dbReference type="NCBI Taxonomy" id="2583821"/>
    <lineage>
        <taxon>Bacteria</taxon>
        <taxon>Pseudomonadati</taxon>
        <taxon>Pseudomonadota</taxon>
        <taxon>Alphaproteobacteria</taxon>
        <taxon>Rhodobacterales</taxon>
        <taxon>Paracoccaceae</taxon>
        <taxon>Arenibacterium</taxon>
    </lineage>
</organism>
<dbReference type="Proteomes" id="UP001191082">
    <property type="component" value="Unassembled WGS sequence"/>
</dbReference>
<dbReference type="RefSeq" id="WP_138865645.1">
    <property type="nucleotide sequence ID" value="NZ_VCPC01000005.1"/>
</dbReference>
<name>A0ABY2X267_9RHOB</name>
<protein>
    <submittedName>
        <fullName evidence="1">Uncharacterized protein</fullName>
    </submittedName>
</protein>
<evidence type="ECO:0000313" key="2">
    <source>
        <dbReference type="Proteomes" id="UP001191082"/>
    </source>
</evidence>
<sequence length="148" mass="16457">MKEFSPGDLVEVDTGVGLAYVLVTHDHPSYPTVVRVLSGRHDSRPTDLTALAKGPAHQTVMIPLAGALKRLGVAHEVAATIDISDIAHRFPTFRMPIRDKQGNIVYWWFWDGQGLSYEVDPSEEQNALPLREVTSAERLLALLRQDTE</sequence>